<dbReference type="Proteomes" id="UP000228987">
    <property type="component" value="Unassembled WGS sequence"/>
</dbReference>
<dbReference type="EMBL" id="NVWI01000004">
    <property type="protein sequence ID" value="PCJ41739.1"/>
    <property type="molecule type" value="Genomic_DNA"/>
</dbReference>
<dbReference type="AlphaFoldDB" id="A0A2A5CD20"/>
<protein>
    <submittedName>
        <fullName evidence="2">Uncharacterized protein</fullName>
    </submittedName>
</protein>
<gene>
    <name evidence="2" type="ORF">COA71_06925</name>
</gene>
<evidence type="ECO:0000313" key="2">
    <source>
        <dbReference type="EMBL" id="PCJ41739.1"/>
    </source>
</evidence>
<feature type="signal peptide" evidence="1">
    <location>
        <begin position="1"/>
        <end position="23"/>
    </location>
</feature>
<keyword evidence="1" id="KW-0732">Signal</keyword>
<feature type="chain" id="PRO_5012336653" evidence="1">
    <location>
        <begin position="24"/>
        <end position="310"/>
    </location>
</feature>
<sequence>MKTSIIKATALTVAISASYSALGQDFVGWLDYGEGDAQWQDNKQRLQAFGEEFDNAFDMYEYLERQAGGGDQLSWEDMDRPEFDWSGIYTRTKGGLSFDPDIPSDQTTAQLTEAGAAARQEKIDQLAATGGEYDPISDCRPPGHPRWASEPFLHEFIVTPDQTWLVNEMVNDARRVYTDGRAHTAPEDAYPTWNGDTIGFWDDGVLVTHTAYLNAGQYQRGAQPDYSDQVEVVERWRKVNGILLEADFWVFDPVNLTEPWYSRQSWIELANDDTLLRIRYWWCGENQNNDIIILDDGTSQFSEFDFLDGL</sequence>
<organism evidence="2 3">
    <name type="scientific">SAR86 cluster bacterium</name>
    <dbReference type="NCBI Taxonomy" id="2030880"/>
    <lineage>
        <taxon>Bacteria</taxon>
        <taxon>Pseudomonadati</taxon>
        <taxon>Pseudomonadota</taxon>
        <taxon>Gammaproteobacteria</taxon>
        <taxon>SAR86 cluster</taxon>
    </lineage>
</organism>
<evidence type="ECO:0000313" key="3">
    <source>
        <dbReference type="Proteomes" id="UP000228987"/>
    </source>
</evidence>
<evidence type="ECO:0000256" key="1">
    <source>
        <dbReference type="SAM" id="SignalP"/>
    </source>
</evidence>
<accession>A0A2A5CD20</accession>
<name>A0A2A5CD20_9GAMM</name>
<proteinExistence type="predicted"/>
<reference evidence="3" key="1">
    <citation type="submission" date="2017-08" db="EMBL/GenBank/DDBJ databases">
        <title>A dynamic microbial community with high functional redundancy inhabits the cold, oxic subseafloor aquifer.</title>
        <authorList>
            <person name="Tully B.J."/>
            <person name="Wheat C.G."/>
            <person name="Glazer B.T."/>
            <person name="Huber J.A."/>
        </authorList>
    </citation>
    <scope>NUCLEOTIDE SEQUENCE [LARGE SCALE GENOMIC DNA]</scope>
</reference>
<comment type="caution">
    <text evidence="2">The sequence shown here is derived from an EMBL/GenBank/DDBJ whole genome shotgun (WGS) entry which is preliminary data.</text>
</comment>